<comment type="caution">
    <text evidence="1">The sequence shown here is derived from an EMBL/GenBank/DDBJ whole genome shotgun (WGS) entry which is preliminary data.</text>
</comment>
<sequence>MEFANEDELGSDEETYDEVDYYAKAKLSFVKEES</sequence>
<proteinExistence type="predicted"/>
<feature type="non-terminal residue" evidence="1">
    <location>
        <position position="34"/>
    </location>
</feature>
<evidence type="ECO:0000313" key="2">
    <source>
        <dbReference type="EMBL" id="CAF1652215.1"/>
    </source>
</evidence>
<reference evidence="1" key="1">
    <citation type="submission" date="2021-02" db="EMBL/GenBank/DDBJ databases">
        <authorList>
            <person name="Nowell W R."/>
        </authorList>
    </citation>
    <scope>NUCLEOTIDE SEQUENCE</scope>
</reference>
<dbReference type="Proteomes" id="UP000663854">
    <property type="component" value="Unassembled WGS sequence"/>
</dbReference>
<name>A0A815SN92_9BILA</name>
<protein>
    <submittedName>
        <fullName evidence="1">Uncharacterized protein</fullName>
    </submittedName>
</protein>
<organism evidence="1 3">
    <name type="scientific">Rotaria sordida</name>
    <dbReference type="NCBI Taxonomy" id="392033"/>
    <lineage>
        <taxon>Eukaryota</taxon>
        <taxon>Metazoa</taxon>
        <taxon>Spiralia</taxon>
        <taxon>Gnathifera</taxon>
        <taxon>Rotifera</taxon>
        <taxon>Eurotatoria</taxon>
        <taxon>Bdelloidea</taxon>
        <taxon>Philodinida</taxon>
        <taxon>Philodinidae</taxon>
        <taxon>Rotaria</taxon>
    </lineage>
</organism>
<gene>
    <name evidence="2" type="ORF">JXQ802_LOCUS54746</name>
    <name evidence="1" type="ORF">PYM288_LOCUS38255</name>
</gene>
<evidence type="ECO:0000313" key="1">
    <source>
        <dbReference type="EMBL" id="CAF1492544.1"/>
    </source>
</evidence>
<evidence type="ECO:0000313" key="3">
    <source>
        <dbReference type="Proteomes" id="UP000663854"/>
    </source>
</evidence>
<dbReference type="EMBL" id="CAJNOL010010848">
    <property type="protein sequence ID" value="CAF1652215.1"/>
    <property type="molecule type" value="Genomic_DNA"/>
</dbReference>
<dbReference type="EMBL" id="CAJNOH010009102">
    <property type="protein sequence ID" value="CAF1492544.1"/>
    <property type="molecule type" value="Genomic_DNA"/>
</dbReference>
<dbReference type="AlphaFoldDB" id="A0A815SN92"/>
<evidence type="ECO:0000313" key="4">
    <source>
        <dbReference type="Proteomes" id="UP000663870"/>
    </source>
</evidence>
<keyword evidence="4" id="KW-1185">Reference proteome</keyword>
<accession>A0A815SN92</accession>
<dbReference type="Proteomes" id="UP000663870">
    <property type="component" value="Unassembled WGS sequence"/>
</dbReference>